<comment type="function">
    <text evidence="2">Pyridoxal 5'-phosphate (PLP)-binding protein, which may be involved in intracellular homeostatic regulation of pyridoxal 5'-phosphate (PLP), the active form of vitamin B6.</text>
</comment>
<dbReference type="CDD" id="cd06822">
    <property type="entry name" value="PLPDE_III_YBL036c_euk"/>
    <property type="match status" value="1"/>
</dbReference>
<name>A0A164TPA2_9AGAM</name>
<dbReference type="STRING" id="1314777.A0A164TPA2"/>
<dbReference type="NCBIfam" id="TIGR00044">
    <property type="entry name" value="YggS family pyridoxal phosphate-dependent enzyme"/>
    <property type="match status" value="1"/>
</dbReference>
<sequence>MSTNTISSRAQELSENIYHVKSLISQVEASRPARRPVTLVAVSKYKPASDILDCYNAGQRDFGENYVQEFIDKAKELPADIRWHFIGTLQSNKAKALAATPNLHALHTLTSSKTATLLSKNLSPNRTSPLKVFIQINTSHEDSKSGLSPLSASDGDGEDRETLISLCKHVIRDCPGLHLEGLMTIGSIVESKSSEENKDFARLSETKSRLEETLRSTLEEAEGLIWGEEVIDGNGDGKGRRQLLLSMGMSSDFEEAIRQGSDFVRVGTGIFGQRQTKSG</sequence>
<dbReference type="InterPro" id="IPR001608">
    <property type="entry name" value="Ala_racemase_N"/>
</dbReference>
<evidence type="ECO:0000259" key="5">
    <source>
        <dbReference type="Pfam" id="PF01168"/>
    </source>
</evidence>
<dbReference type="Pfam" id="PF01168">
    <property type="entry name" value="Ala_racemase_N"/>
    <property type="match status" value="1"/>
</dbReference>
<evidence type="ECO:0000313" key="7">
    <source>
        <dbReference type="Proteomes" id="UP000076722"/>
    </source>
</evidence>
<comment type="cofactor">
    <cofactor evidence="3">
        <name>pyridoxal 5'-phosphate</name>
        <dbReference type="ChEBI" id="CHEBI:597326"/>
    </cofactor>
</comment>
<organism evidence="6 7">
    <name type="scientific">Sistotremastrum niveocremeum HHB9708</name>
    <dbReference type="NCBI Taxonomy" id="1314777"/>
    <lineage>
        <taxon>Eukaryota</taxon>
        <taxon>Fungi</taxon>
        <taxon>Dikarya</taxon>
        <taxon>Basidiomycota</taxon>
        <taxon>Agaricomycotina</taxon>
        <taxon>Agaricomycetes</taxon>
        <taxon>Sistotremastrales</taxon>
        <taxon>Sistotremastraceae</taxon>
        <taxon>Sertulicium</taxon>
        <taxon>Sertulicium niveocremeum</taxon>
    </lineage>
</organism>
<evidence type="ECO:0000256" key="2">
    <source>
        <dbReference type="HAMAP-Rule" id="MF_03225"/>
    </source>
</evidence>
<accession>A0A164TPA2</accession>
<dbReference type="InterPro" id="IPR029066">
    <property type="entry name" value="PLP-binding_barrel"/>
</dbReference>
<dbReference type="Gene3D" id="3.20.20.10">
    <property type="entry name" value="Alanine racemase"/>
    <property type="match status" value="1"/>
</dbReference>
<gene>
    <name evidence="6" type="ORF">SISNIDRAFT_412776</name>
</gene>
<proteinExistence type="inferred from homology"/>
<dbReference type="PIRSF" id="PIRSF004848">
    <property type="entry name" value="YBL036c_PLPDEIII"/>
    <property type="match status" value="1"/>
</dbReference>
<dbReference type="HAMAP" id="MF_02087">
    <property type="entry name" value="PLP_homeostasis"/>
    <property type="match status" value="1"/>
</dbReference>
<reference evidence="6 7" key="1">
    <citation type="journal article" date="2016" name="Mol. Biol. Evol.">
        <title>Comparative Genomics of Early-Diverging Mushroom-Forming Fungi Provides Insights into the Origins of Lignocellulose Decay Capabilities.</title>
        <authorList>
            <person name="Nagy L.G."/>
            <person name="Riley R."/>
            <person name="Tritt A."/>
            <person name="Adam C."/>
            <person name="Daum C."/>
            <person name="Floudas D."/>
            <person name="Sun H."/>
            <person name="Yadav J.S."/>
            <person name="Pangilinan J."/>
            <person name="Larsson K.H."/>
            <person name="Matsuura K."/>
            <person name="Barry K."/>
            <person name="Labutti K."/>
            <person name="Kuo R."/>
            <person name="Ohm R.A."/>
            <person name="Bhattacharya S.S."/>
            <person name="Shirouzu T."/>
            <person name="Yoshinaga Y."/>
            <person name="Martin F.M."/>
            <person name="Grigoriev I.V."/>
            <person name="Hibbett D.S."/>
        </authorList>
    </citation>
    <scope>NUCLEOTIDE SEQUENCE [LARGE SCALE GENOMIC DNA]</scope>
    <source>
        <strain evidence="6 7">HHB9708</strain>
    </source>
</reference>
<dbReference type="AlphaFoldDB" id="A0A164TPA2"/>
<dbReference type="PANTHER" id="PTHR10146">
    <property type="entry name" value="PROLINE SYNTHETASE CO-TRANSCRIBED BACTERIAL HOMOLOG PROTEIN"/>
    <property type="match status" value="1"/>
</dbReference>
<comment type="similarity">
    <text evidence="2 4">Belongs to the pyridoxal phosphate-binding protein YggS/PROSC family.</text>
</comment>
<dbReference type="PANTHER" id="PTHR10146:SF14">
    <property type="entry name" value="PYRIDOXAL PHOSPHATE HOMEOSTASIS PROTEIN"/>
    <property type="match status" value="1"/>
</dbReference>
<dbReference type="OrthoDB" id="10264196at2759"/>
<feature type="modified residue" description="N6-(pyridoxal phosphate)lysine" evidence="2 3">
    <location>
        <position position="44"/>
    </location>
</feature>
<protein>
    <recommendedName>
        <fullName evidence="2">Pyridoxal phosphate homeostasis protein</fullName>
        <shortName evidence="2">PLP homeostasis protein</shortName>
    </recommendedName>
</protein>
<dbReference type="EMBL" id="KV419410">
    <property type="protein sequence ID" value="KZS92530.1"/>
    <property type="molecule type" value="Genomic_DNA"/>
</dbReference>
<dbReference type="Proteomes" id="UP000076722">
    <property type="component" value="Unassembled WGS sequence"/>
</dbReference>
<evidence type="ECO:0000256" key="1">
    <source>
        <dbReference type="ARBA" id="ARBA00022898"/>
    </source>
</evidence>
<evidence type="ECO:0000256" key="4">
    <source>
        <dbReference type="RuleBase" id="RU004514"/>
    </source>
</evidence>
<dbReference type="InterPro" id="IPR011078">
    <property type="entry name" value="PyrdxlP_homeostasis"/>
</dbReference>
<feature type="domain" description="Alanine racemase N-terminal" evidence="5">
    <location>
        <begin position="39"/>
        <end position="213"/>
    </location>
</feature>
<keyword evidence="7" id="KW-1185">Reference proteome</keyword>
<keyword evidence="1 2" id="KW-0663">Pyridoxal phosphate</keyword>
<dbReference type="PROSITE" id="PS01211">
    <property type="entry name" value="UPF0001"/>
    <property type="match status" value="1"/>
</dbReference>
<dbReference type="SUPFAM" id="SSF51419">
    <property type="entry name" value="PLP-binding barrel"/>
    <property type="match status" value="1"/>
</dbReference>
<evidence type="ECO:0000256" key="3">
    <source>
        <dbReference type="PIRSR" id="PIRSR004848-1"/>
    </source>
</evidence>
<dbReference type="FunFam" id="3.20.20.10:FF:000018">
    <property type="entry name" value="Pyridoxal phosphate homeostasis protein"/>
    <property type="match status" value="1"/>
</dbReference>
<evidence type="ECO:0000313" key="6">
    <source>
        <dbReference type="EMBL" id="KZS92530.1"/>
    </source>
</evidence>
<dbReference type="GO" id="GO:0030170">
    <property type="term" value="F:pyridoxal phosphate binding"/>
    <property type="evidence" value="ECO:0007669"/>
    <property type="project" value="UniProtKB-UniRule"/>
</dbReference>